<dbReference type="InterPro" id="IPR020084">
    <property type="entry name" value="NUDIX_hydrolase_CS"/>
</dbReference>
<dbReference type="PROSITE" id="PS51462">
    <property type="entry name" value="NUDIX"/>
    <property type="match status" value="1"/>
</dbReference>
<protein>
    <submittedName>
        <fullName evidence="4">NUDIX domain-containing protein</fullName>
    </submittedName>
</protein>
<organism evidence="4">
    <name type="scientific">Eiseniibacteriota bacterium</name>
    <dbReference type="NCBI Taxonomy" id="2212470"/>
    <lineage>
        <taxon>Bacteria</taxon>
        <taxon>Candidatus Eiseniibacteriota</taxon>
    </lineage>
</organism>
<dbReference type="InterPro" id="IPR015797">
    <property type="entry name" value="NUDIX_hydrolase-like_dom_sf"/>
</dbReference>
<dbReference type="AlphaFoldDB" id="A0A832HZW5"/>
<gene>
    <name evidence="4" type="ORF">ENR23_03320</name>
</gene>
<dbReference type="InterPro" id="IPR020476">
    <property type="entry name" value="Nudix_hydrolase"/>
</dbReference>
<comment type="caution">
    <text evidence="4">The sequence shown here is derived from an EMBL/GenBank/DDBJ whole genome shotgun (WGS) entry which is preliminary data.</text>
</comment>
<dbReference type="PROSITE" id="PS00893">
    <property type="entry name" value="NUDIX_BOX"/>
    <property type="match status" value="1"/>
</dbReference>
<evidence type="ECO:0000256" key="2">
    <source>
        <dbReference type="RuleBase" id="RU003476"/>
    </source>
</evidence>
<dbReference type="Pfam" id="PF00293">
    <property type="entry name" value="NUDIX"/>
    <property type="match status" value="1"/>
</dbReference>
<proteinExistence type="inferred from homology"/>
<reference evidence="4" key="1">
    <citation type="journal article" date="2020" name="mSystems">
        <title>Genome- and Community-Level Interaction Insights into Carbon Utilization and Element Cycling Functions of Hydrothermarchaeota in Hydrothermal Sediment.</title>
        <authorList>
            <person name="Zhou Z."/>
            <person name="Liu Y."/>
            <person name="Xu W."/>
            <person name="Pan J."/>
            <person name="Luo Z.H."/>
            <person name="Li M."/>
        </authorList>
    </citation>
    <scope>NUCLEOTIDE SEQUENCE [LARGE SCALE GENOMIC DNA]</scope>
    <source>
        <strain evidence="4">SpSt-381</strain>
    </source>
</reference>
<sequence length="147" mass="16533">MFDYPRACAGFVVLRGTSALVLRRAHPPRRGDLDLPGGFVEAGETLEAAARRELREETGLEVGRAAWLGFYWDSYHLRGFGHFPTMNFYWLARSRAGTPRAGDDAASAEWVPLARLGLPGQRLAWPHMRAVFADVRRRLRRAARGAR</sequence>
<dbReference type="PANTHER" id="PTHR43736:SF1">
    <property type="entry name" value="DIHYDRONEOPTERIN TRIPHOSPHATE DIPHOSPHATASE"/>
    <property type="match status" value="1"/>
</dbReference>
<evidence type="ECO:0000256" key="1">
    <source>
        <dbReference type="ARBA" id="ARBA00022801"/>
    </source>
</evidence>
<evidence type="ECO:0000259" key="3">
    <source>
        <dbReference type="PROSITE" id="PS51462"/>
    </source>
</evidence>
<dbReference type="EMBL" id="DSQF01000004">
    <property type="protein sequence ID" value="HGZ42452.1"/>
    <property type="molecule type" value="Genomic_DNA"/>
</dbReference>
<dbReference type="GO" id="GO:0016787">
    <property type="term" value="F:hydrolase activity"/>
    <property type="evidence" value="ECO:0007669"/>
    <property type="project" value="UniProtKB-KW"/>
</dbReference>
<name>A0A832HZW5_UNCEI</name>
<feature type="domain" description="Nudix hydrolase" evidence="3">
    <location>
        <begin position="3"/>
        <end position="137"/>
    </location>
</feature>
<keyword evidence="1 2" id="KW-0378">Hydrolase</keyword>
<dbReference type="SUPFAM" id="SSF55811">
    <property type="entry name" value="Nudix"/>
    <property type="match status" value="1"/>
</dbReference>
<dbReference type="Gene3D" id="3.90.79.10">
    <property type="entry name" value="Nucleoside Triphosphate Pyrophosphohydrolase"/>
    <property type="match status" value="1"/>
</dbReference>
<evidence type="ECO:0000313" key="4">
    <source>
        <dbReference type="EMBL" id="HGZ42452.1"/>
    </source>
</evidence>
<dbReference type="PRINTS" id="PR00502">
    <property type="entry name" value="NUDIXFAMILY"/>
</dbReference>
<accession>A0A832HZW5</accession>
<dbReference type="PANTHER" id="PTHR43736">
    <property type="entry name" value="ADP-RIBOSE PYROPHOSPHATASE"/>
    <property type="match status" value="1"/>
</dbReference>
<comment type="similarity">
    <text evidence="2">Belongs to the Nudix hydrolase family.</text>
</comment>
<dbReference type="InterPro" id="IPR000086">
    <property type="entry name" value="NUDIX_hydrolase_dom"/>
</dbReference>